<evidence type="ECO:0000313" key="1">
    <source>
        <dbReference type="EMBL" id="OEJ15447.1"/>
    </source>
</evidence>
<comment type="caution">
    <text evidence="1">The sequence shown here is derived from an EMBL/GenBank/DDBJ whole genome shotgun (WGS) entry which is preliminary data.</text>
</comment>
<gene>
    <name evidence="1" type="ORF">BFL38_14255</name>
</gene>
<proteinExistence type="predicted"/>
<reference evidence="1 2" key="1">
    <citation type="submission" date="2016-08" db="EMBL/GenBank/DDBJ databases">
        <title>Characterization and recognition of Brachyspira hampsonii sp. nov., a novel intestinal spirochete that is pathogenic to pigs.</title>
        <authorList>
            <person name="Mirajkar N."/>
            <person name="La T."/>
            <person name="Phillips N."/>
            <person name="Hampson D."/>
            <person name="Gebhart C."/>
        </authorList>
    </citation>
    <scope>NUCLEOTIDE SEQUENCE [LARGE SCALE GENOMIC DNA]</scope>
    <source>
        <strain evidence="1 2">P280/1</strain>
    </source>
</reference>
<dbReference type="Proteomes" id="UP000095247">
    <property type="component" value="Unassembled WGS sequence"/>
</dbReference>
<protein>
    <submittedName>
        <fullName evidence="1">Uncharacterized protein</fullName>
    </submittedName>
</protein>
<organism evidence="1 2">
    <name type="scientific">Brachyspira hampsonii</name>
    <dbReference type="NCBI Taxonomy" id="1287055"/>
    <lineage>
        <taxon>Bacteria</taxon>
        <taxon>Pseudomonadati</taxon>
        <taxon>Spirochaetota</taxon>
        <taxon>Spirochaetia</taxon>
        <taxon>Brachyspirales</taxon>
        <taxon>Brachyspiraceae</taxon>
        <taxon>Brachyspira</taxon>
    </lineage>
</organism>
<name>A0A1E5NH93_9SPIR</name>
<dbReference type="RefSeq" id="WP_069725998.1">
    <property type="nucleotide sequence ID" value="NZ_MDCO01000006.1"/>
</dbReference>
<dbReference type="AlphaFoldDB" id="A0A1E5NH93"/>
<evidence type="ECO:0000313" key="2">
    <source>
        <dbReference type="Proteomes" id="UP000095247"/>
    </source>
</evidence>
<dbReference type="EMBL" id="MDCO01000006">
    <property type="protein sequence ID" value="OEJ15447.1"/>
    <property type="molecule type" value="Genomic_DNA"/>
</dbReference>
<sequence>MDKTVCNFCDREVSSEEIITLKGFKEDSFLGVKGDVQIWYSTICTDCYLNMRERIAKKEMNLKNDSFLLHRIVP</sequence>
<accession>A0A1E5NH93</accession>